<dbReference type="PROSITE" id="PS50097">
    <property type="entry name" value="BTB"/>
    <property type="match status" value="1"/>
</dbReference>
<dbReference type="Pfam" id="PF00651">
    <property type="entry name" value="BTB"/>
    <property type="match status" value="1"/>
</dbReference>
<dbReference type="InterPro" id="IPR000210">
    <property type="entry name" value="BTB/POZ_dom"/>
</dbReference>
<organism evidence="3 4">
    <name type="scientific">Blastomyces percursus</name>
    <dbReference type="NCBI Taxonomy" id="1658174"/>
    <lineage>
        <taxon>Eukaryota</taxon>
        <taxon>Fungi</taxon>
        <taxon>Dikarya</taxon>
        <taxon>Ascomycota</taxon>
        <taxon>Pezizomycotina</taxon>
        <taxon>Eurotiomycetes</taxon>
        <taxon>Eurotiomycetidae</taxon>
        <taxon>Onygenales</taxon>
        <taxon>Ajellomycetaceae</taxon>
        <taxon>Blastomyces</taxon>
    </lineage>
</organism>
<proteinExistence type="predicted"/>
<dbReference type="Gene3D" id="3.30.710.10">
    <property type="entry name" value="Potassium Channel Kv1.1, Chain A"/>
    <property type="match status" value="1"/>
</dbReference>
<dbReference type="OrthoDB" id="4186383at2759"/>
<evidence type="ECO:0000259" key="2">
    <source>
        <dbReference type="PROSITE" id="PS50097"/>
    </source>
</evidence>
<dbReference type="EMBL" id="LGTZ01002377">
    <property type="protein sequence ID" value="OJD14598.1"/>
    <property type="molecule type" value="Genomic_DNA"/>
</dbReference>
<gene>
    <name evidence="3" type="ORF">ACJ73_09065</name>
</gene>
<protein>
    <recommendedName>
        <fullName evidence="2">BTB domain-containing protein</fullName>
    </recommendedName>
</protein>
<comment type="caution">
    <text evidence="3">The sequence shown here is derived from an EMBL/GenBank/DDBJ whole genome shotgun (WGS) entry which is preliminary data.</text>
</comment>
<feature type="compositionally biased region" description="Basic and acidic residues" evidence="1">
    <location>
        <begin position="107"/>
        <end position="117"/>
    </location>
</feature>
<evidence type="ECO:0000256" key="1">
    <source>
        <dbReference type="SAM" id="MobiDB-lite"/>
    </source>
</evidence>
<evidence type="ECO:0000313" key="3">
    <source>
        <dbReference type="EMBL" id="OJD14598.1"/>
    </source>
</evidence>
<dbReference type="STRING" id="1658174.A0A1J9PF04"/>
<dbReference type="VEuPathDB" id="FungiDB:ACJ73_09065"/>
<dbReference type="PANTHER" id="PTHR47843:SF5">
    <property type="entry name" value="BTB_POZ DOMAIN PROTEIN"/>
    <property type="match status" value="1"/>
</dbReference>
<dbReference type="CDD" id="cd18186">
    <property type="entry name" value="BTB_POZ_ZBTB_KLHL-like"/>
    <property type="match status" value="1"/>
</dbReference>
<keyword evidence="4" id="KW-1185">Reference proteome</keyword>
<evidence type="ECO:0000313" key="4">
    <source>
        <dbReference type="Proteomes" id="UP000242791"/>
    </source>
</evidence>
<dbReference type="Proteomes" id="UP000242791">
    <property type="component" value="Unassembled WGS sequence"/>
</dbReference>
<name>A0A1J9PF04_9EURO</name>
<dbReference type="PANTHER" id="PTHR47843">
    <property type="entry name" value="BTB DOMAIN-CONTAINING PROTEIN-RELATED"/>
    <property type="match status" value="1"/>
</dbReference>
<dbReference type="InterPro" id="IPR011333">
    <property type="entry name" value="SKP1/BTB/POZ_sf"/>
</dbReference>
<feature type="domain" description="BTB" evidence="2">
    <location>
        <begin position="20"/>
        <end position="87"/>
    </location>
</feature>
<feature type="compositionally biased region" description="Polar residues" evidence="1">
    <location>
        <begin position="95"/>
        <end position="106"/>
    </location>
</feature>
<feature type="region of interest" description="Disordered" evidence="1">
    <location>
        <begin position="95"/>
        <end position="117"/>
    </location>
</feature>
<dbReference type="SUPFAM" id="SSF54695">
    <property type="entry name" value="POZ domain"/>
    <property type="match status" value="1"/>
</dbReference>
<reference evidence="3 4" key="1">
    <citation type="submission" date="2015-08" db="EMBL/GenBank/DDBJ databases">
        <title>Emmonsia species relationships and genome sequence.</title>
        <authorList>
            <person name="Cuomo C.A."/>
            <person name="Schwartz I.S."/>
            <person name="Kenyon C."/>
            <person name="De Hoog G.S."/>
            <person name="Govender N.P."/>
            <person name="Botha A."/>
            <person name="Moreno L."/>
            <person name="De Vries M."/>
            <person name="Munoz J.F."/>
            <person name="Stielow J.B."/>
        </authorList>
    </citation>
    <scope>NUCLEOTIDE SEQUENCE [LARGE SCALE GENOMIC DNA]</scope>
    <source>
        <strain evidence="3 4">EI222</strain>
    </source>
</reference>
<sequence>MAKPEDELIKALIRETGQYSDVTVTSKNKRYYLHRCIICPRSDFFQAACNGKFKEAKTGEICLDDDDPLVVEKMVDYIYTQDYTVDDCLLCRSSTQDSEEQPTVNRDGQEEADCKGE</sequence>
<dbReference type="AlphaFoldDB" id="A0A1J9PF04"/>
<accession>A0A1J9PF04</accession>